<dbReference type="SMART" id="SM00052">
    <property type="entry name" value="EAL"/>
    <property type="match status" value="1"/>
</dbReference>
<evidence type="ECO:0000259" key="1">
    <source>
        <dbReference type="PROSITE" id="PS50112"/>
    </source>
</evidence>
<dbReference type="InterPro" id="IPR012226">
    <property type="entry name" value="Diguanyl_cyclase/Pdiesterase"/>
</dbReference>
<dbReference type="PROSITE" id="PS50112">
    <property type="entry name" value="PAS"/>
    <property type="match status" value="1"/>
</dbReference>
<dbReference type="InterPro" id="IPR000160">
    <property type="entry name" value="GGDEF_dom"/>
</dbReference>
<feature type="domain" description="GGDEF" evidence="3">
    <location>
        <begin position="330"/>
        <end position="462"/>
    </location>
</feature>
<dbReference type="InterPro" id="IPR029787">
    <property type="entry name" value="Nucleotide_cyclase"/>
</dbReference>
<dbReference type="PIRSF" id="PIRSF005925">
    <property type="entry name" value="Dos"/>
    <property type="match status" value="1"/>
</dbReference>
<dbReference type="SUPFAM" id="SSF141868">
    <property type="entry name" value="EAL domain-like"/>
    <property type="match status" value="1"/>
</dbReference>
<dbReference type="InterPro" id="IPR001633">
    <property type="entry name" value="EAL_dom"/>
</dbReference>
<dbReference type="GO" id="GO:0006355">
    <property type="term" value="P:regulation of DNA-templated transcription"/>
    <property type="evidence" value="ECO:0007669"/>
    <property type="project" value="InterPro"/>
</dbReference>
<sequence>MIETKSDILPVEHCGNMYYEILKQAADGVIIINDENNIIFFNTAAERLWGYEAAEVMGQNVKCLVPLEHRARHDDYIAHNRATGLDRIVGTSREITFTRSAGDYAVAEMSVSAITFAPTHKRYYMAIVKGVTEESHRKKLINIQNKVFTELVGKATEQDIADMLCAEAEKLVLNSVAVLLQITPERGLEILSGESLPRRKGRMLTRMTLSEADMIALRTHPEEARTVVWQNASTVEQEVGLLDCWASAVCDGGGSPIGIFALYSRNKDKITNWPQKIVSGCVPSCAAIIERGKTRQKLHRLDRYDSLTGLLNRNAVTIILKNMMAQPAGWPFALLVLDIDLFQDINNLLGYDQGDLLLQIVAQRLAAQCRSNFVTGRLGGDDFVIIIPGGDRNTARNFAETLIEIMQEPIIINGHELIVSVSTGISLYPDESRDVEQVLNRAEVAMLEAKKTARGSFRILDNASDSEVQSRLIVGSALRKAIQNSELSLFYQPQICVITGRLHGVEALARWQHPVLGAVPPSRFIPIAEETGQIEAIGRWSITQACQQLAQWDRQGIMVPVVSVNISAGHFASSELLQQIVDVLDTYHLAPERLTIEITESVMMRQSSEALATLSALRGIGVGLSLDDFGTGFSSLSRLSTLPLTELKIDRSFVMDFEENISSLIVTEAAITIGKRLGVRIVTEGVEEGSQEEMLRSMGCDVMQGYLFGRPMPPAALNTWIMEHPSGEDKHYRKIV</sequence>
<dbReference type="PROSITE" id="PS50883">
    <property type="entry name" value="EAL"/>
    <property type="match status" value="1"/>
</dbReference>
<dbReference type="Gene3D" id="3.20.20.450">
    <property type="entry name" value="EAL domain"/>
    <property type="match status" value="1"/>
</dbReference>
<dbReference type="Pfam" id="PF00563">
    <property type="entry name" value="EAL"/>
    <property type="match status" value="1"/>
</dbReference>
<dbReference type="NCBIfam" id="TIGR00229">
    <property type="entry name" value="sensory_box"/>
    <property type="match status" value="1"/>
</dbReference>
<feature type="domain" description="EAL" evidence="2">
    <location>
        <begin position="471"/>
        <end position="725"/>
    </location>
</feature>
<dbReference type="CDD" id="cd01948">
    <property type="entry name" value="EAL"/>
    <property type="match status" value="1"/>
</dbReference>
<accession>A0A841QE53</accession>
<feature type="domain" description="PAS" evidence="1">
    <location>
        <begin position="20"/>
        <end position="69"/>
    </location>
</feature>
<dbReference type="InterPro" id="IPR035965">
    <property type="entry name" value="PAS-like_dom_sf"/>
</dbReference>
<dbReference type="Gene3D" id="3.30.450.20">
    <property type="entry name" value="PAS domain"/>
    <property type="match status" value="1"/>
</dbReference>
<keyword evidence="5" id="KW-1185">Reference proteome</keyword>
<dbReference type="PROSITE" id="PS50887">
    <property type="entry name" value="GGDEF"/>
    <property type="match status" value="1"/>
</dbReference>
<dbReference type="InterPro" id="IPR043128">
    <property type="entry name" value="Rev_trsase/Diguanyl_cyclase"/>
</dbReference>
<organism evidence="4 5">
    <name type="scientific">Acetobacter lovaniensis</name>
    <dbReference type="NCBI Taxonomy" id="104100"/>
    <lineage>
        <taxon>Bacteria</taxon>
        <taxon>Pseudomonadati</taxon>
        <taxon>Pseudomonadota</taxon>
        <taxon>Alphaproteobacteria</taxon>
        <taxon>Acetobacterales</taxon>
        <taxon>Acetobacteraceae</taxon>
        <taxon>Acetobacter</taxon>
    </lineage>
</organism>
<dbReference type="PANTHER" id="PTHR44757:SF2">
    <property type="entry name" value="BIOFILM ARCHITECTURE MAINTENANCE PROTEIN MBAA"/>
    <property type="match status" value="1"/>
</dbReference>
<dbReference type="EMBL" id="JACHIE010000004">
    <property type="protein sequence ID" value="MBB6456678.1"/>
    <property type="molecule type" value="Genomic_DNA"/>
</dbReference>
<dbReference type="Proteomes" id="UP000578000">
    <property type="component" value="Unassembled WGS sequence"/>
</dbReference>
<dbReference type="InterPro" id="IPR035919">
    <property type="entry name" value="EAL_sf"/>
</dbReference>
<dbReference type="Pfam" id="PF13426">
    <property type="entry name" value="PAS_9"/>
    <property type="match status" value="1"/>
</dbReference>
<dbReference type="SUPFAM" id="SSF55785">
    <property type="entry name" value="PYP-like sensor domain (PAS domain)"/>
    <property type="match status" value="1"/>
</dbReference>
<dbReference type="SMART" id="SM00091">
    <property type="entry name" value="PAS"/>
    <property type="match status" value="1"/>
</dbReference>
<evidence type="ECO:0000259" key="2">
    <source>
        <dbReference type="PROSITE" id="PS50883"/>
    </source>
</evidence>
<dbReference type="PANTHER" id="PTHR44757">
    <property type="entry name" value="DIGUANYLATE CYCLASE DGCP"/>
    <property type="match status" value="1"/>
</dbReference>
<protein>
    <submittedName>
        <fullName evidence="4">Diguanylate cyclase (GGDEF)-like protein/PAS domain S-box-containing protein</fullName>
    </submittedName>
</protein>
<dbReference type="InterPro" id="IPR052155">
    <property type="entry name" value="Biofilm_reg_signaling"/>
</dbReference>
<dbReference type="CDD" id="cd00130">
    <property type="entry name" value="PAS"/>
    <property type="match status" value="1"/>
</dbReference>
<gene>
    <name evidence="4" type="ORF">HNR55_001259</name>
</gene>
<dbReference type="SUPFAM" id="SSF55073">
    <property type="entry name" value="Nucleotide cyclase"/>
    <property type="match status" value="1"/>
</dbReference>
<dbReference type="Pfam" id="PF00990">
    <property type="entry name" value="GGDEF"/>
    <property type="match status" value="1"/>
</dbReference>
<dbReference type="Gene3D" id="3.30.70.270">
    <property type="match status" value="1"/>
</dbReference>
<dbReference type="CDD" id="cd01949">
    <property type="entry name" value="GGDEF"/>
    <property type="match status" value="1"/>
</dbReference>
<evidence type="ECO:0000313" key="4">
    <source>
        <dbReference type="EMBL" id="MBB6456678.1"/>
    </source>
</evidence>
<name>A0A841QE53_9PROT</name>
<reference evidence="4 5" key="1">
    <citation type="submission" date="2020-08" db="EMBL/GenBank/DDBJ databases">
        <title>Genomic Encyclopedia of Type Strains, Phase IV (KMG-IV): sequencing the most valuable type-strain genomes for metagenomic binning, comparative biology and taxonomic classification.</title>
        <authorList>
            <person name="Goeker M."/>
        </authorList>
    </citation>
    <scope>NUCLEOTIDE SEQUENCE [LARGE SCALE GENOMIC DNA]</scope>
    <source>
        <strain evidence="4 5">DSM 4491</strain>
    </source>
</reference>
<dbReference type="InterPro" id="IPR000014">
    <property type="entry name" value="PAS"/>
</dbReference>
<comment type="caution">
    <text evidence="4">The sequence shown here is derived from an EMBL/GenBank/DDBJ whole genome shotgun (WGS) entry which is preliminary data.</text>
</comment>
<evidence type="ECO:0000259" key="3">
    <source>
        <dbReference type="PROSITE" id="PS50887"/>
    </source>
</evidence>
<dbReference type="RefSeq" id="WP_166114176.1">
    <property type="nucleotide sequence ID" value="NZ_BAABDB010000004.1"/>
</dbReference>
<dbReference type="AlphaFoldDB" id="A0A841QE53"/>
<proteinExistence type="predicted"/>
<evidence type="ECO:0000313" key="5">
    <source>
        <dbReference type="Proteomes" id="UP000578000"/>
    </source>
</evidence>
<dbReference type="FunFam" id="3.20.20.450:FF:000001">
    <property type="entry name" value="Cyclic di-GMP phosphodiesterase yahA"/>
    <property type="match status" value="1"/>
</dbReference>
<dbReference type="SMART" id="SM00267">
    <property type="entry name" value="GGDEF"/>
    <property type="match status" value="1"/>
</dbReference>
<dbReference type="NCBIfam" id="TIGR00254">
    <property type="entry name" value="GGDEF"/>
    <property type="match status" value="1"/>
</dbReference>